<dbReference type="InterPro" id="IPR007607">
    <property type="entry name" value="BacA/B"/>
</dbReference>
<evidence type="ECO:0000256" key="2">
    <source>
        <dbReference type="SAM" id="MobiDB-lite"/>
    </source>
</evidence>
<dbReference type="EMBL" id="VYGV01000006">
    <property type="protein sequence ID" value="NWF45140.1"/>
    <property type="molecule type" value="Genomic_DNA"/>
</dbReference>
<feature type="region of interest" description="Disordered" evidence="2">
    <location>
        <begin position="1"/>
        <end position="64"/>
    </location>
</feature>
<evidence type="ECO:0000256" key="1">
    <source>
        <dbReference type="ARBA" id="ARBA00044755"/>
    </source>
</evidence>
<proteinExistence type="inferred from homology"/>
<reference evidence="3 4" key="1">
    <citation type="submission" date="2019-09" db="EMBL/GenBank/DDBJ databases">
        <title>Hydrogenophaga aromatica sp. nov., isolated from a para-xylene-degrading enrichment culture.</title>
        <authorList>
            <person name="Tancsics A."/>
            <person name="Banerjee S."/>
        </authorList>
    </citation>
    <scope>NUCLEOTIDE SEQUENCE [LARGE SCALE GENOMIC DNA]</scope>
    <source>
        <strain evidence="3 4">D2P1</strain>
    </source>
</reference>
<dbReference type="Proteomes" id="UP000545507">
    <property type="component" value="Unassembled WGS sequence"/>
</dbReference>
<comment type="caution">
    <text evidence="3">The sequence shown here is derived from an EMBL/GenBank/DDBJ whole genome shotgun (WGS) entry which is preliminary data.</text>
</comment>
<comment type="similarity">
    <text evidence="1">Belongs to the bactofilin family.</text>
</comment>
<sequence length="215" mass="22428">MCTPTPVEPPESATMPPLKAHRYQNPDRHLEQDMENNDMNDNQQAPDASHGYDEPGNGPVDSGQTLEVAVGNAMPPSQPSHLPLLQPTPLSGVAGEALEANPARSMVAEGMHFVGNALLRGPCSVAGLVEGNLTQAPDATVAVVVTETGRVKGDITAQKISVMGHTDGILDSGQGEVALHDTASVHGLVRYGRIQVNGADLNATLERVAIQKPGA</sequence>
<evidence type="ECO:0000313" key="3">
    <source>
        <dbReference type="EMBL" id="NWF45140.1"/>
    </source>
</evidence>
<dbReference type="AlphaFoldDB" id="A0A7Y8GUL7"/>
<gene>
    <name evidence="3" type="ORF">F3K02_07725</name>
</gene>
<protein>
    <submittedName>
        <fullName evidence="3">Polymer-forming cytoskeletal protein</fullName>
    </submittedName>
</protein>
<accession>A0A7Y8GUL7</accession>
<evidence type="ECO:0000313" key="4">
    <source>
        <dbReference type="Proteomes" id="UP000545507"/>
    </source>
</evidence>
<dbReference type="PANTHER" id="PTHR35024">
    <property type="entry name" value="HYPOTHETICAL CYTOSOLIC PROTEIN"/>
    <property type="match status" value="1"/>
</dbReference>
<dbReference type="PANTHER" id="PTHR35024:SF4">
    <property type="entry name" value="POLYMER-FORMING CYTOSKELETAL PROTEIN"/>
    <property type="match status" value="1"/>
</dbReference>
<keyword evidence="4" id="KW-1185">Reference proteome</keyword>
<name>A0A7Y8GUL7_9BURK</name>
<dbReference type="Pfam" id="PF04519">
    <property type="entry name" value="Bactofilin"/>
    <property type="match status" value="1"/>
</dbReference>
<organism evidence="3 4">
    <name type="scientific">Hydrogenophaga aromaticivorans</name>
    <dbReference type="NCBI Taxonomy" id="2610898"/>
    <lineage>
        <taxon>Bacteria</taxon>
        <taxon>Pseudomonadati</taxon>
        <taxon>Pseudomonadota</taxon>
        <taxon>Betaproteobacteria</taxon>
        <taxon>Burkholderiales</taxon>
        <taxon>Comamonadaceae</taxon>
        <taxon>Hydrogenophaga</taxon>
    </lineage>
</organism>